<evidence type="ECO:0000256" key="4">
    <source>
        <dbReference type="ARBA" id="ARBA00022884"/>
    </source>
</evidence>
<gene>
    <name evidence="6" type="ORF">S12H4_56139</name>
</gene>
<keyword evidence="2" id="KW-0820">tRNA-binding</keyword>
<dbReference type="InterPro" id="IPR036416">
    <property type="entry name" value="Pept_tRNA_hydro_sf"/>
</dbReference>
<dbReference type="InterPro" id="IPR001328">
    <property type="entry name" value="Pept_tRNA_hydro"/>
</dbReference>
<dbReference type="InterPro" id="IPR018171">
    <property type="entry name" value="Pept_tRNA_hydro_CS"/>
</dbReference>
<dbReference type="HAMAP" id="MF_00083">
    <property type="entry name" value="Pept_tRNA_hydro_bact"/>
    <property type="match status" value="1"/>
</dbReference>
<dbReference type="EC" id="3.1.1.29" evidence="1"/>
<proteinExistence type="inferred from homology"/>
<keyword evidence="4" id="KW-0694">RNA-binding</keyword>
<organism evidence="6">
    <name type="scientific">marine sediment metagenome</name>
    <dbReference type="NCBI Taxonomy" id="412755"/>
    <lineage>
        <taxon>unclassified sequences</taxon>
        <taxon>metagenomes</taxon>
        <taxon>ecological metagenomes</taxon>
    </lineage>
</organism>
<dbReference type="GO" id="GO:0004045">
    <property type="term" value="F:peptidyl-tRNA hydrolase activity"/>
    <property type="evidence" value="ECO:0007669"/>
    <property type="project" value="UniProtKB-EC"/>
</dbReference>
<dbReference type="AlphaFoldDB" id="X1V477"/>
<accession>X1V477</accession>
<sequence>MIIFGLGNPGLKYRSTRHNVGYIFLDRLAKQYKKRFYTKQGYKIAKIDISKNKIYLVKPQCWMNQSGNAVSEILQEMDGDFLVVVDDVNLPLGKIRLKSRGSDGGHLGLRSIIDSRGNSNFPRLRIGIGCPINDVANYVLSPFKRREKKILMSVIDKGIKGIEVLLKDSFTKALKCARG</sequence>
<comment type="similarity">
    <text evidence="5">Belongs to the PTH family.</text>
</comment>
<dbReference type="EMBL" id="BARW01036103">
    <property type="protein sequence ID" value="GAJ24578.1"/>
    <property type="molecule type" value="Genomic_DNA"/>
</dbReference>
<dbReference type="PANTHER" id="PTHR17224">
    <property type="entry name" value="PEPTIDYL-TRNA HYDROLASE"/>
    <property type="match status" value="1"/>
</dbReference>
<evidence type="ECO:0000313" key="6">
    <source>
        <dbReference type="EMBL" id="GAJ24578.1"/>
    </source>
</evidence>
<dbReference type="Gene3D" id="3.40.50.1470">
    <property type="entry name" value="Peptidyl-tRNA hydrolase"/>
    <property type="match status" value="1"/>
</dbReference>
<dbReference type="PROSITE" id="PS01195">
    <property type="entry name" value="PEPT_TRNA_HYDROL_1"/>
    <property type="match status" value="1"/>
</dbReference>
<reference evidence="6" key="1">
    <citation type="journal article" date="2014" name="Front. Microbiol.">
        <title>High frequency of phylogenetically diverse reductive dehalogenase-homologous genes in deep subseafloor sedimentary metagenomes.</title>
        <authorList>
            <person name="Kawai M."/>
            <person name="Futagami T."/>
            <person name="Toyoda A."/>
            <person name="Takaki Y."/>
            <person name="Nishi S."/>
            <person name="Hori S."/>
            <person name="Arai W."/>
            <person name="Tsubouchi T."/>
            <person name="Morono Y."/>
            <person name="Uchiyama I."/>
            <person name="Ito T."/>
            <person name="Fujiyama A."/>
            <person name="Inagaki F."/>
            <person name="Takami H."/>
        </authorList>
    </citation>
    <scope>NUCLEOTIDE SEQUENCE</scope>
    <source>
        <strain evidence="6">Expedition CK06-06</strain>
    </source>
</reference>
<comment type="caution">
    <text evidence="6">The sequence shown here is derived from an EMBL/GenBank/DDBJ whole genome shotgun (WGS) entry which is preliminary data.</text>
</comment>
<dbReference type="Pfam" id="PF01195">
    <property type="entry name" value="Pept_tRNA_hydro"/>
    <property type="match status" value="1"/>
</dbReference>
<protein>
    <recommendedName>
        <fullName evidence="1">peptidyl-tRNA hydrolase</fullName>
        <ecNumber evidence="1">3.1.1.29</ecNumber>
    </recommendedName>
</protein>
<feature type="non-terminal residue" evidence="6">
    <location>
        <position position="179"/>
    </location>
</feature>
<name>X1V477_9ZZZZ</name>
<evidence type="ECO:0000256" key="2">
    <source>
        <dbReference type="ARBA" id="ARBA00022555"/>
    </source>
</evidence>
<dbReference type="PANTHER" id="PTHR17224:SF1">
    <property type="entry name" value="PEPTIDYL-TRNA HYDROLASE"/>
    <property type="match status" value="1"/>
</dbReference>
<dbReference type="GO" id="GO:0000049">
    <property type="term" value="F:tRNA binding"/>
    <property type="evidence" value="ECO:0007669"/>
    <property type="project" value="UniProtKB-KW"/>
</dbReference>
<evidence type="ECO:0000256" key="1">
    <source>
        <dbReference type="ARBA" id="ARBA00013260"/>
    </source>
</evidence>
<dbReference type="NCBIfam" id="TIGR00447">
    <property type="entry name" value="pth"/>
    <property type="match status" value="1"/>
</dbReference>
<keyword evidence="3" id="KW-0378">Hydrolase</keyword>
<dbReference type="SUPFAM" id="SSF53178">
    <property type="entry name" value="Peptidyl-tRNA hydrolase-like"/>
    <property type="match status" value="1"/>
</dbReference>
<evidence type="ECO:0000256" key="5">
    <source>
        <dbReference type="ARBA" id="ARBA00038063"/>
    </source>
</evidence>
<dbReference type="CDD" id="cd00462">
    <property type="entry name" value="PTH"/>
    <property type="match status" value="1"/>
</dbReference>
<evidence type="ECO:0000256" key="3">
    <source>
        <dbReference type="ARBA" id="ARBA00022801"/>
    </source>
</evidence>